<reference evidence="3 4" key="1">
    <citation type="submission" date="2020-01" db="EMBL/GenBank/DDBJ databases">
        <title>Aspergillus terreus IFO 6365 whole genome shotgun sequence.</title>
        <authorList>
            <person name="Kanamasa S."/>
            <person name="Takahashi H."/>
        </authorList>
    </citation>
    <scope>NUCLEOTIDE SEQUENCE [LARGE SCALE GENOMIC DNA]</scope>
    <source>
        <strain evidence="3 4">IFO 6365</strain>
    </source>
</reference>
<dbReference type="PANTHER" id="PTHR47268:SF4">
    <property type="entry name" value="ACYLPHOSPHATASE"/>
    <property type="match status" value="1"/>
</dbReference>
<dbReference type="EC" id="3.6.1.7" evidence="1"/>
<dbReference type="OrthoDB" id="7961613at2759"/>
<dbReference type="GO" id="GO:0003998">
    <property type="term" value="F:acylphosphatase activity"/>
    <property type="evidence" value="ECO:0007669"/>
    <property type="project" value="UniProtKB-EC"/>
</dbReference>
<feature type="active site" evidence="1">
    <location>
        <position position="40"/>
    </location>
</feature>
<dbReference type="PROSITE" id="PS00151">
    <property type="entry name" value="ACYLPHOSPHATASE_2"/>
    <property type="match status" value="1"/>
</dbReference>
<name>A0A5M3Z8H2_ASPTE</name>
<dbReference type="SUPFAM" id="SSF54975">
    <property type="entry name" value="Acylphosphatase/BLUF domain-like"/>
    <property type="match status" value="1"/>
</dbReference>
<keyword evidence="4" id="KW-1185">Reference proteome</keyword>
<dbReference type="PANTHER" id="PTHR47268">
    <property type="entry name" value="ACYLPHOSPHATASE"/>
    <property type="match status" value="1"/>
</dbReference>
<proteinExistence type="inferred from homology"/>
<evidence type="ECO:0000313" key="4">
    <source>
        <dbReference type="Proteomes" id="UP000452235"/>
    </source>
</evidence>
<dbReference type="Pfam" id="PF00708">
    <property type="entry name" value="Acylphosphatase"/>
    <property type="match status" value="1"/>
</dbReference>
<accession>A0A5M3Z8H2</accession>
<comment type="similarity">
    <text evidence="2">Belongs to the acylphosphatase family.</text>
</comment>
<keyword evidence="1" id="KW-0378">Hydrolase</keyword>
<dbReference type="Gene3D" id="3.30.70.100">
    <property type="match status" value="1"/>
</dbReference>
<comment type="caution">
    <text evidence="3">The sequence shown here is derived from an EMBL/GenBank/DDBJ whole genome shotgun (WGS) entry which is preliminary data.</text>
</comment>
<dbReference type="Proteomes" id="UP000452235">
    <property type="component" value="Unassembled WGS sequence"/>
</dbReference>
<dbReference type="AlphaFoldDB" id="A0A5M3Z8H2"/>
<dbReference type="InterPro" id="IPR036046">
    <property type="entry name" value="Acylphosphatase-like_dom_sf"/>
</dbReference>
<dbReference type="PROSITE" id="PS51160">
    <property type="entry name" value="ACYLPHOSPHATASE_3"/>
    <property type="match status" value="1"/>
</dbReference>
<dbReference type="InterPro" id="IPR001792">
    <property type="entry name" value="Acylphosphatase-like_dom"/>
</dbReference>
<evidence type="ECO:0000256" key="2">
    <source>
        <dbReference type="RuleBase" id="RU004168"/>
    </source>
</evidence>
<comment type="catalytic activity">
    <reaction evidence="1">
        <text>an acyl phosphate + H2O = a carboxylate + phosphate + H(+)</text>
        <dbReference type="Rhea" id="RHEA:14965"/>
        <dbReference type="ChEBI" id="CHEBI:15377"/>
        <dbReference type="ChEBI" id="CHEBI:15378"/>
        <dbReference type="ChEBI" id="CHEBI:29067"/>
        <dbReference type="ChEBI" id="CHEBI:43474"/>
        <dbReference type="ChEBI" id="CHEBI:59918"/>
        <dbReference type="EC" id="3.6.1.7"/>
    </reaction>
</comment>
<dbReference type="EMBL" id="BLJY01000007">
    <property type="protein sequence ID" value="GFF17832.1"/>
    <property type="molecule type" value="Genomic_DNA"/>
</dbReference>
<organism evidence="3 4">
    <name type="scientific">Aspergillus terreus</name>
    <dbReference type="NCBI Taxonomy" id="33178"/>
    <lineage>
        <taxon>Eukaryota</taxon>
        <taxon>Fungi</taxon>
        <taxon>Dikarya</taxon>
        <taxon>Ascomycota</taxon>
        <taxon>Pezizomycotina</taxon>
        <taxon>Eurotiomycetes</taxon>
        <taxon>Eurotiomycetidae</taxon>
        <taxon>Eurotiales</taxon>
        <taxon>Aspergillaceae</taxon>
        <taxon>Aspergillus</taxon>
        <taxon>Aspergillus subgen. Circumdati</taxon>
    </lineage>
</organism>
<dbReference type="InterPro" id="IPR017968">
    <property type="entry name" value="Acylphosphatase_CS"/>
</dbReference>
<evidence type="ECO:0000256" key="1">
    <source>
        <dbReference type="PROSITE-ProRule" id="PRU00520"/>
    </source>
</evidence>
<gene>
    <name evidence="3" type="ORF">ATEIFO6365_0007038100</name>
</gene>
<sequence length="103" mass="11588">MSTQRIAFKVHGTKLLAGVGFRDFTQKRATEFDLKGWVKNTHCGRVEGEAQGHEDSVKKLLKELNNGPRHAHVVKVEKKDIELQEGESHFGVRRTSESAFESA</sequence>
<feature type="active site" evidence="1">
    <location>
        <position position="22"/>
    </location>
</feature>
<protein>
    <recommendedName>
        <fullName evidence="1">acylphosphatase</fullName>
        <ecNumber evidence="1">3.6.1.7</ecNumber>
    </recommendedName>
</protein>
<evidence type="ECO:0000313" key="3">
    <source>
        <dbReference type="EMBL" id="GFF17832.1"/>
    </source>
</evidence>
<dbReference type="InterPro" id="IPR020456">
    <property type="entry name" value="Acylphosphatase"/>
</dbReference>